<organism evidence="1 2">
    <name type="scientific">Rangifer tarandus platyrhynchus</name>
    <name type="common">Svalbard reindeer</name>
    <dbReference type="NCBI Taxonomy" id="3082113"/>
    <lineage>
        <taxon>Eukaryota</taxon>
        <taxon>Metazoa</taxon>
        <taxon>Chordata</taxon>
        <taxon>Craniata</taxon>
        <taxon>Vertebrata</taxon>
        <taxon>Euteleostomi</taxon>
        <taxon>Mammalia</taxon>
        <taxon>Eutheria</taxon>
        <taxon>Laurasiatheria</taxon>
        <taxon>Artiodactyla</taxon>
        <taxon>Ruminantia</taxon>
        <taxon>Pecora</taxon>
        <taxon>Cervidae</taxon>
        <taxon>Odocoileinae</taxon>
        <taxon>Rangifer</taxon>
    </lineage>
</organism>
<reference evidence="1" key="2">
    <citation type="submission" date="2025-03" db="EMBL/GenBank/DDBJ databases">
        <authorList>
            <consortium name="ELIXIR-Norway"/>
            <consortium name="Elixir Norway"/>
        </authorList>
    </citation>
    <scope>NUCLEOTIDE SEQUENCE</scope>
</reference>
<proteinExistence type="predicted"/>
<evidence type="ECO:0000313" key="1">
    <source>
        <dbReference type="EMBL" id="CAN0463476.1"/>
    </source>
</evidence>
<dbReference type="Proteomes" id="UP001162501">
    <property type="component" value="Chromosome 30"/>
</dbReference>
<protein>
    <submittedName>
        <fullName evidence="1">Uncharacterized protein</fullName>
    </submittedName>
</protein>
<dbReference type="EMBL" id="OX596114">
    <property type="protein sequence ID" value="CAN0463476.1"/>
    <property type="molecule type" value="Genomic_DNA"/>
</dbReference>
<evidence type="ECO:0000313" key="2">
    <source>
        <dbReference type="Proteomes" id="UP001162501"/>
    </source>
</evidence>
<name>A0AC59ZMD0_RANTA</name>
<accession>A0AC59ZMD0</accession>
<reference evidence="1" key="1">
    <citation type="submission" date="2023-05" db="EMBL/GenBank/DDBJ databases">
        <authorList>
            <consortium name="ELIXIR-Norway"/>
        </authorList>
    </citation>
    <scope>NUCLEOTIDE SEQUENCE</scope>
</reference>
<sequence>MLFLATQAELEAFSLERETPQPLHKLTAHAVLQHTALLPCICFMPGVCGLLRPFSHMNQSSKRVSSTPRAASCMNPKVAEVPSDECTKRPVEFHQQLHSQVQTSACLPHSCLYH</sequence>
<gene>
    <name evidence="1" type="ORF">MRATA1EN22A_LOCUS20138</name>
</gene>